<evidence type="ECO:0000256" key="6">
    <source>
        <dbReference type="SAM" id="Phobius"/>
    </source>
</evidence>
<proteinExistence type="predicted"/>
<dbReference type="Proteomes" id="UP001499988">
    <property type="component" value="Unassembled WGS sequence"/>
</dbReference>
<dbReference type="InterPro" id="IPR018076">
    <property type="entry name" value="T2SS_GspF_dom"/>
</dbReference>
<comment type="caution">
    <text evidence="8">The sequence shown here is derived from an EMBL/GenBank/DDBJ whole genome shotgun (WGS) entry which is preliminary data.</text>
</comment>
<keyword evidence="2" id="KW-1003">Cell membrane</keyword>
<keyword evidence="5 6" id="KW-0472">Membrane</keyword>
<dbReference type="RefSeq" id="WP_345334373.1">
    <property type="nucleotide sequence ID" value="NZ_BAABJZ010000016.1"/>
</dbReference>
<dbReference type="PANTHER" id="PTHR35007:SF1">
    <property type="entry name" value="PILUS ASSEMBLY PROTEIN"/>
    <property type="match status" value="1"/>
</dbReference>
<feature type="transmembrane region" description="Helical" evidence="6">
    <location>
        <begin position="98"/>
        <end position="116"/>
    </location>
</feature>
<evidence type="ECO:0000259" key="7">
    <source>
        <dbReference type="Pfam" id="PF00482"/>
    </source>
</evidence>
<sequence length="324" mass="36491">MSVQIIFLGCVFIAVLLLSQALFIPITRPQRGNTKVVRERLAKVAQAKGTEGEVVSIAMENRLKKASSLGLALEKNAFIHELSFKLQQSGSNLLGYQYVLRALLTAGVLAAAVWFWQHDPLYALFAFVLVLMLFNIKLNRQFNNRMELLEEQFPEALDVVKRALQAGYSFTDAVRLTSEEMSDPIAHEFKILFSDINYGKDTRRALLHMIERIPSVSAMAFSTVVQVQKETGGNLAENINNLSVIIRKRFAFRRKVKTLSAEGRMSAWVLTLTPLVLFALLFVTSPDYANELVDSEEGNRLMLYGGIGMLLGIYWLSRLIRIEV</sequence>
<dbReference type="PANTHER" id="PTHR35007">
    <property type="entry name" value="INTEGRAL MEMBRANE PROTEIN-RELATED"/>
    <property type="match status" value="1"/>
</dbReference>
<evidence type="ECO:0000256" key="5">
    <source>
        <dbReference type="ARBA" id="ARBA00023136"/>
    </source>
</evidence>
<name>A0ABP9EJP7_9GAMM</name>
<evidence type="ECO:0000256" key="2">
    <source>
        <dbReference type="ARBA" id="ARBA00022475"/>
    </source>
</evidence>
<dbReference type="Pfam" id="PF00482">
    <property type="entry name" value="T2SSF"/>
    <property type="match status" value="1"/>
</dbReference>
<protein>
    <submittedName>
        <fullName evidence="8">Type II secretion system F family protein</fullName>
    </submittedName>
</protein>
<dbReference type="EMBL" id="BAABJZ010000016">
    <property type="protein sequence ID" value="GAA4879540.1"/>
    <property type="molecule type" value="Genomic_DNA"/>
</dbReference>
<keyword evidence="3 6" id="KW-0812">Transmembrane</keyword>
<feature type="transmembrane region" description="Helical" evidence="6">
    <location>
        <begin position="303"/>
        <end position="320"/>
    </location>
</feature>
<accession>A0ABP9EJP7</accession>
<evidence type="ECO:0000313" key="9">
    <source>
        <dbReference type="Proteomes" id="UP001499988"/>
    </source>
</evidence>
<evidence type="ECO:0000256" key="1">
    <source>
        <dbReference type="ARBA" id="ARBA00004651"/>
    </source>
</evidence>
<evidence type="ECO:0000256" key="4">
    <source>
        <dbReference type="ARBA" id="ARBA00022989"/>
    </source>
</evidence>
<organism evidence="8 9">
    <name type="scientific">Ferrimonas pelagia</name>
    <dbReference type="NCBI Taxonomy" id="1177826"/>
    <lineage>
        <taxon>Bacteria</taxon>
        <taxon>Pseudomonadati</taxon>
        <taxon>Pseudomonadota</taxon>
        <taxon>Gammaproteobacteria</taxon>
        <taxon>Alteromonadales</taxon>
        <taxon>Ferrimonadaceae</taxon>
        <taxon>Ferrimonas</taxon>
    </lineage>
</organism>
<feature type="transmembrane region" description="Helical" evidence="6">
    <location>
        <begin position="265"/>
        <end position="283"/>
    </location>
</feature>
<feature type="transmembrane region" description="Helical" evidence="6">
    <location>
        <begin position="6"/>
        <end position="26"/>
    </location>
</feature>
<gene>
    <name evidence="8" type="ORF">GCM10023333_11880</name>
</gene>
<evidence type="ECO:0000256" key="3">
    <source>
        <dbReference type="ARBA" id="ARBA00022692"/>
    </source>
</evidence>
<keyword evidence="4 6" id="KW-1133">Transmembrane helix</keyword>
<dbReference type="Gene3D" id="1.20.81.30">
    <property type="entry name" value="Type II secretion system (T2SS), domain F"/>
    <property type="match status" value="1"/>
</dbReference>
<feature type="domain" description="Type II secretion system protein GspF" evidence="7">
    <location>
        <begin position="158"/>
        <end position="281"/>
    </location>
</feature>
<feature type="transmembrane region" description="Helical" evidence="6">
    <location>
        <begin position="122"/>
        <end position="138"/>
    </location>
</feature>
<keyword evidence="9" id="KW-1185">Reference proteome</keyword>
<comment type="subcellular location">
    <subcellularLocation>
        <location evidence="1">Cell membrane</location>
        <topology evidence="1">Multi-pass membrane protein</topology>
    </subcellularLocation>
</comment>
<reference evidence="9" key="1">
    <citation type="journal article" date="2019" name="Int. J. Syst. Evol. Microbiol.">
        <title>The Global Catalogue of Microorganisms (GCM) 10K type strain sequencing project: providing services to taxonomists for standard genome sequencing and annotation.</title>
        <authorList>
            <consortium name="The Broad Institute Genomics Platform"/>
            <consortium name="The Broad Institute Genome Sequencing Center for Infectious Disease"/>
            <person name="Wu L."/>
            <person name="Ma J."/>
        </authorList>
    </citation>
    <scope>NUCLEOTIDE SEQUENCE [LARGE SCALE GENOMIC DNA]</scope>
    <source>
        <strain evidence="9">JCM 18401</strain>
    </source>
</reference>
<dbReference type="InterPro" id="IPR042094">
    <property type="entry name" value="T2SS_GspF_sf"/>
</dbReference>
<evidence type="ECO:0000313" key="8">
    <source>
        <dbReference type="EMBL" id="GAA4879540.1"/>
    </source>
</evidence>